<accession>A0ABS0JZM9</accession>
<comment type="caution">
    <text evidence="1">The sequence shown here is derived from an EMBL/GenBank/DDBJ whole genome shotgun (WGS) entry which is preliminary data.</text>
</comment>
<dbReference type="RefSeq" id="WP_196920683.1">
    <property type="nucleotide sequence ID" value="NZ_JADOTY010000001.1"/>
</dbReference>
<organism evidence="1 2">
    <name type="scientific">Micromonospora vinacea</name>
    <dbReference type="NCBI Taxonomy" id="709878"/>
    <lineage>
        <taxon>Bacteria</taxon>
        <taxon>Bacillati</taxon>
        <taxon>Actinomycetota</taxon>
        <taxon>Actinomycetes</taxon>
        <taxon>Micromonosporales</taxon>
        <taxon>Micromonosporaceae</taxon>
        <taxon>Micromonospora</taxon>
    </lineage>
</organism>
<evidence type="ECO:0000313" key="2">
    <source>
        <dbReference type="Proteomes" id="UP000631791"/>
    </source>
</evidence>
<gene>
    <name evidence="1" type="ORF">IW249_002233</name>
</gene>
<evidence type="ECO:0000313" key="1">
    <source>
        <dbReference type="EMBL" id="MBG6101819.1"/>
    </source>
</evidence>
<dbReference type="EMBL" id="JADOTY010000001">
    <property type="protein sequence ID" value="MBG6101819.1"/>
    <property type="molecule type" value="Genomic_DNA"/>
</dbReference>
<keyword evidence="2" id="KW-1185">Reference proteome</keyword>
<dbReference type="Proteomes" id="UP000631791">
    <property type="component" value="Unassembled WGS sequence"/>
</dbReference>
<protein>
    <submittedName>
        <fullName evidence="1">Uncharacterized protein</fullName>
    </submittedName>
</protein>
<proteinExistence type="predicted"/>
<sequence length="165" mass="17846">MAPPILPGQVPCRGTVRIHGERPLDELLEPRYVAIDLDDVPGEQAQRLVVIGRKLHRALRVGIRIPVPVEHEKSERPVAVGSHVLGVDFDCSTSRIDRSGMVVETNQGAGESVPGDAVIRVRVQVLAQQFDGGPELLGPNQFARTFDRINAVSGLRFQAAAPIPA</sequence>
<name>A0ABS0JZM9_9ACTN</name>
<reference evidence="1 2" key="1">
    <citation type="submission" date="2020-11" db="EMBL/GenBank/DDBJ databases">
        <title>Sequencing the genomes of 1000 actinobacteria strains.</title>
        <authorList>
            <person name="Klenk H.-P."/>
        </authorList>
    </citation>
    <scope>NUCLEOTIDE SEQUENCE [LARGE SCALE GENOMIC DNA]</scope>
    <source>
        <strain evidence="1 2">DSM 101695</strain>
    </source>
</reference>